<dbReference type="GO" id="GO:0065002">
    <property type="term" value="P:intracellular protein transmembrane transport"/>
    <property type="evidence" value="ECO:0007669"/>
    <property type="project" value="TreeGrafter"/>
</dbReference>
<accession>A0A1F5V8W7</accession>
<dbReference type="GO" id="GO:0043953">
    <property type="term" value="P:protein transport by the Tat complex"/>
    <property type="evidence" value="ECO:0007669"/>
    <property type="project" value="UniProtKB-UniRule"/>
</dbReference>
<protein>
    <recommendedName>
        <fullName evidence="5">Sec-independent protein translocase protein TatC</fullName>
    </recommendedName>
</protein>
<feature type="transmembrane region" description="Helical" evidence="5">
    <location>
        <begin position="206"/>
        <end position="224"/>
    </location>
</feature>
<name>A0A1F5V8W7_9BACT</name>
<keyword evidence="5" id="KW-0811">Translocation</keyword>
<dbReference type="AlphaFoldDB" id="A0A1F5V8W7"/>
<sequence length="252" mass="29007">MKNLVHDNNEIKNENFGIASMSFLEHLDELRKRLFYSLISIFFTFILCWIFSKKIFSLIVAPAIKYLHQDGQLSFFTIPEPFMLYMKVAFLSALFLASPFVLSQLWLFISPGLYQKEKIYAIPFIFFTTFFFIAGGAFGYLVIFPLTCKFLLSYGEGFNAVIRISDYFSFFSKVLLGVGLIFEMPVLAFFLAKIGVLHYKFLIKNLKYAILIIFIISAIITPSTDAITQTVLAIPMIILYLISIFIVWLVAR</sequence>
<organism evidence="6 7">
    <name type="scientific">Candidatus Fischerbacteria bacterium RBG_13_37_8</name>
    <dbReference type="NCBI Taxonomy" id="1817863"/>
    <lineage>
        <taxon>Bacteria</taxon>
        <taxon>Candidatus Fischeribacteriota</taxon>
    </lineage>
</organism>
<dbReference type="GO" id="GO:0033281">
    <property type="term" value="C:TAT protein transport complex"/>
    <property type="evidence" value="ECO:0007669"/>
    <property type="project" value="UniProtKB-UniRule"/>
</dbReference>
<comment type="similarity">
    <text evidence="5">Belongs to the TatC family.</text>
</comment>
<feature type="transmembrane region" description="Helical" evidence="5">
    <location>
        <begin position="84"/>
        <end position="108"/>
    </location>
</feature>
<dbReference type="EMBL" id="MFGW01000206">
    <property type="protein sequence ID" value="OGF59738.1"/>
    <property type="molecule type" value="Genomic_DNA"/>
</dbReference>
<feature type="transmembrane region" description="Helical" evidence="5">
    <location>
        <begin position="120"/>
        <end position="143"/>
    </location>
</feature>
<dbReference type="Pfam" id="PF00902">
    <property type="entry name" value="TatC"/>
    <property type="match status" value="1"/>
</dbReference>
<dbReference type="Proteomes" id="UP000178943">
    <property type="component" value="Unassembled WGS sequence"/>
</dbReference>
<gene>
    <name evidence="5" type="primary">tatC</name>
    <name evidence="6" type="ORF">A2Y62_05130</name>
</gene>
<dbReference type="HAMAP" id="MF_00902">
    <property type="entry name" value="TatC"/>
    <property type="match status" value="1"/>
</dbReference>
<dbReference type="NCBIfam" id="TIGR00945">
    <property type="entry name" value="tatC"/>
    <property type="match status" value="1"/>
</dbReference>
<keyword evidence="5" id="KW-1003">Cell membrane</keyword>
<comment type="subunit">
    <text evidence="5">Forms a complex with TatA.</text>
</comment>
<evidence type="ECO:0000313" key="6">
    <source>
        <dbReference type="EMBL" id="OGF59738.1"/>
    </source>
</evidence>
<feature type="transmembrane region" description="Helical" evidence="5">
    <location>
        <begin position="230"/>
        <end position="251"/>
    </location>
</feature>
<keyword evidence="4 5" id="KW-0472">Membrane</keyword>
<dbReference type="InterPro" id="IPR002033">
    <property type="entry name" value="TatC"/>
</dbReference>
<feature type="transmembrane region" description="Helical" evidence="5">
    <location>
        <begin position="34"/>
        <end position="52"/>
    </location>
</feature>
<reference evidence="6 7" key="1">
    <citation type="journal article" date="2016" name="Nat. Commun.">
        <title>Thousands of microbial genomes shed light on interconnected biogeochemical processes in an aquifer system.</title>
        <authorList>
            <person name="Anantharaman K."/>
            <person name="Brown C.T."/>
            <person name="Hug L.A."/>
            <person name="Sharon I."/>
            <person name="Castelle C.J."/>
            <person name="Probst A.J."/>
            <person name="Thomas B.C."/>
            <person name="Singh A."/>
            <person name="Wilkins M.J."/>
            <person name="Karaoz U."/>
            <person name="Brodie E.L."/>
            <person name="Williams K.H."/>
            <person name="Hubbard S.S."/>
            <person name="Banfield J.F."/>
        </authorList>
    </citation>
    <scope>NUCLEOTIDE SEQUENCE [LARGE SCALE GENOMIC DNA]</scope>
</reference>
<keyword evidence="5" id="KW-0813">Transport</keyword>
<evidence type="ECO:0000256" key="4">
    <source>
        <dbReference type="ARBA" id="ARBA00023136"/>
    </source>
</evidence>
<evidence type="ECO:0000256" key="1">
    <source>
        <dbReference type="ARBA" id="ARBA00004141"/>
    </source>
</evidence>
<keyword evidence="5" id="KW-0653">Protein transport</keyword>
<comment type="caution">
    <text evidence="6">The sequence shown here is derived from an EMBL/GenBank/DDBJ whole genome shotgun (WGS) entry which is preliminary data.</text>
</comment>
<comment type="subcellular location">
    <subcellularLocation>
        <location evidence="5">Cell membrane</location>
        <topology evidence="5">Multi-pass membrane protein</topology>
    </subcellularLocation>
    <subcellularLocation>
        <location evidence="1">Membrane</location>
        <topology evidence="1">Multi-pass membrane protein</topology>
    </subcellularLocation>
</comment>
<evidence type="ECO:0000256" key="3">
    <source>
        <dbReference type="ARBA" id="ARBA00022989"/>
    </source>
</evidence>
<dbReference type="PANTHER" id="PTHR30371:SF0">
    <property type="entry name" value="SEC-INDEPENDENT PROTEIN TRANSLOCASE PROTEIN TATC, CHLOROPLASTIC-RELATED"/>
    <property type="match status" value="1"/>
</dbReference>
<dbReference type="GO" id="GO:0009977">
    <property type="term" value="F:proton motive force dependent protein transmembrane transporter activity"/>
    <property type="evidence" value="ECO:0007669"/>
    <property type="project" value="TreeGrafter"/>
</dbReference>
<dbReference type="STRING" id="1817863.A2Y62_05130"/>
<proteinExistence type="inferred from homology"/>
<dbReference type="PANTHER" id="PTHR30371">
    <property type="entry name" value="SEC-INDEPENDENT PROTEIN TRANSLOCASE PROTEIN TATC"/>
    <property type="match status" value="1"/>
</dbReference>
<dbReference type="PRINTS" id="PR01840">
    <property type="entry name" value="TATCFAMILY"/>
</dbReference>
<comment type="function">
    <text evidence="5">Part of the twin-arginine translocation (Tat) system that transports large folded proteins containing a characteristic twin-arginine motif in their signal peptide across membranes.</text>
</comment>
<feature type="transmembrane region" description="Helical" evidence="5">
    <location>
        <begin position="174"/>
        <end position="194"/>
    </location>
</feature>
<keyword evidence="3 5" id="KW-1133">Transmembrane helix</keyword>
<evidence type="ECO:0000313" key="7">
    <source>
        <dbReference type="Proteomes" id="UP000178943"/>
    </source>
</evidence>
<evidence type="ECO:0000256" key="5">
    <source>
        <dbReference type="HAMAP-Rule" id="MF_00902"/>
    </source>
</evidence>
<evidence type="ECO:0000256" key="2">
    <source>
        <dbReference type="ARBA" id="ARBA00022692"/>
    </source>
</evidence>
<keyword evidence="2 5" id="KW-0812">Transmembrane</keyword>